<dbReference type="RefSeq" id="WP_214172361.1">
    <property type="nucleotide sequence ID" value="NZ_JAHCVJ010000006.1"/>
</dbReference>
<evidence type="ECO:0000313" key="3">
    <source>
        <dbReference type="EMBL" id="MBT0665587.1"/>
    </source>
</evidence>
<name>A0AAW4LCI0_9BACT</name>
<proteinExistence type="predicted"/>
<evidence type="ECO:0000256" key="1">
    <source>
        <dbReference type="SAM" id="SignalP"/>
    </source>
</evidence>
<protein>
    <recommendedName>
        <fullName evidence="2">Doubled CXXCH motif domain-containing protein</fullName>
    </recommendedName>
</protein>
<feature type="signal peptide" evidence="1">
    <location>
        <begin position="1"/>
        <end position="26"/>
    </location>
</feature>
<dbReference type="EMBL" id="JAHCVJ010000006">
    <property type="protein sequence ID" value="MBT0665587.1"/>
    <property type="molecule type" value="Genomic_DNA"/>
</dbReference>
<dbReference type="InterPro" id="IPR036280">
    <property type="entry name" value="Multihaem_cyt_sf"/>
</dbReference>
<evidence type="ECO:0000313" key="4">
    <source>
        <dbReference type="Proteomes" id="UP000811899"/>
    </source>
</evidence>
<dbReference type="Proteomes" id="UP000811899">
    <property type="component" value="Unassembled WGS sequence"/>
</dbReference>
<keyword evidence="4" id="KW-1185">Reference proteome</keyword>
<dbReference type="InterPro" id="IPR010177">
    <property type="entry name" value="Paired_CXXCH_1"/>
</dbReference>
<dbReference type="Pfam" id="PF09699">
    <property type="entry name" value="Paired_CXXCH_1"/>
    <property type="match status" value="1"/>
</dbReference>
<keyword evidence="1" id="KW-0732">Signal</keyword>
<dbReference type="AlphaFoldDB" id="A0AAW4LCI0"/>
<organism evidence="3 4">
    <name type="scientific">Geoanaerobacter pelophilus</name>
    <dbReference type="NCBI Taxonomy" id="60036"/>
    <lineage>
        <taxon>Bacteria</taxon>
        <taxon>Pseudomonadati</taxon>
        <taxon>Thermodesulfobacteriota</taxon>
        <taxon>Desulfuromonadia</taxon>
        <taxon>Geobacterales</taxon>
        <taxon>Geobacteraceae</taxon>
        <taxon>Geoanaerobacter</taxon>
    </lineage>
</organism>
<feature type="chain" id="PRO_5043374817" description="Doubled CXXCH motif domain-containing protein" evidence="1">
    <location>
        <begin position="27"/>
        <end position="196"/>
    </location>
</feature>
<dbReference type="Gene3D" id="1.10.780.10">
    <property type="entry name" value="Hydroxylamine Oxidoreductase, Chain A, domain 1"/>
    <property type="match status" value="1"/>
</dbReference>
<accession>A0AAW4LCI0</accession>
<feature type="domain" description="Doubled CXXCH motif" evidence="2">
    <location>
        <begin position="165"/>
        <end position="194"/>
    </location>
</feature>
<dbReference type="SUPFAM" id="SSF48695">
    <property type="entry name" value="Multiheme cytochromes"/>
    <property type="match status" value="1"/>
</dbReference>
<comment type="caution">
    <text evidence="3">The sequence shown here is derived from an EMBL/GenBank/DDBJ whole genome shotgun (WGS) entry which is preliminary data.</text>
</comment>
<evidence type="ECO:0000259" key="2">
    <source>
        <dbReference type="Pfam" id="PF09699"/>
    </source>
</evidence>
<sequence length="196" mass="21444">MVNIIGIKVRLKKLTLAAGMATLLLARGMDCPAATTEGIKPGCDYQVYLDDPAEKTEYLAMKQEMELIARIRMDNLAKGESIWTFGSSENTRELDENSKECISCHEQKGRNAADDIKDKNHPGMAAISVTHAIGTDYIYASSKLPSLRKPDALPPSMTLVNGRIACITCHNPLNAERFNLAVADTNPSLCFGCHIM</sequence>
<reference evidence="3 4" key="1">
    <citation type="submission" date="2021-05" db="EMBL/GenBank/DDBJ databases">
        <title>The draft genome of Geobacter pelophilus DSM 12255.</title>
        <authorList>
            <person name="Xu Z."/>
            <person name="Masuda Y."/>
            <person name="Itoh H."/>
            <person name="Senoo K."/>
        </authorList>
    </citation>
    <scope>NUCLEOTIDE SEQUENCE [LARGE SCALE GENOMIC DNA]</scope>
    <source>
        <strain evidence="3 4">DSM 12255</strain>
    </source>
</reference>
<gene>
    <name evidence="3" type="ORF">KI809_14860</name>
</gene>